<evidence type="ECO:0000313" key="2">
    <source>
        <dbReference type="EMBL" id="KAK7692535.1"/>
    </source>
</evidence>
<name>A0AAW0GGZ3_9APHY</name>
<dbReference type="Proteomes" id="UP001385951">
    <property type="component" value="Unassembled WGS sequence"/>
</dbReference>
<sequence>MATDNQPDAELQKLAEPVQFDDADIVLQACGVDFRVHKLILSHASSVFKDMFSLPRNCSTLQEGIPIVEVTEDAQTMHDVLSLIYLNTHGVDLDELSTLQRVLLAPRKYSMDNLHSMIGEILRSHANSDPIHVFVVACITNHPEIAHLAAKEILKFDYMHIINAPEIHRVRASALCKLLRYHHACGERASKTIDQRTILCPVARHNDPYIRQSGNLMVDCRELWWDGYIDHIKQQVKFIPLQADFNSVGLIRRFSDATKYFSACKMTAFQNLVELGEQLRMQVQEAIAVVQLGLDDDDFLS</sequence>
<keyword evidence="3" id="KW-1185">Reference proteome</keyword>
<organism evidence="2 3">
    <name type="scientific">Cerrena zonata</name>
    <dbReference type="NCBI Taxonomy" id="2478898"/>
    <lineage>
        <taxon>Eukaryota</taxon>
        <taxon>Fungi</taxon>
        <taxon>Dikarya</taxon>
        <taxon>Basidiomycota</taxon>
        <taxon>Agaricomycotina</taxon>
        <taxon>Agaricomycetes</taxon>
        <taxon>Polyporales</taxon>
        <taxon>Cerrenaceae</taxon>
        <taxon>Cerrena</taxon>
    </lineage>
</organism>
<evidence type="ECO:0000259" key="1">
    <source>
        <dbReference type="PROSITE" id="PS50097"/>
    </source>
</evidence>
<feature type="domain" description="BTB" evidence="1">
    <location>
        <begin position="23"/>
        <end position="93"/>
    </location>
</feature>
<dbReference type="CDD" id="cd18186">
    <property type="entry name" value="BTB_POZ_ZBTB_KLHL-like"/>
    <property type="match status" value="1"/>
</dbReference>
<gene>
    <name evidence="2" type="ORF">QCA50_004165</name>
</gene>
<dbReference type="Pfam" id="PF00651">
    <property type="entry name" value="BTB"/>
    <property type="match status" value="1"/>
</dbReference>
<dbReference type="InterPro" id="IPR000210">
    <property type="entry name" value="BTB/POZ_dom"/>
</dbReference>
<accession>A0AAW0GGZ3</accession>
<dbReference type="SMART" id="SM00225">
    <property type="entry name" value="BTB"/>
    <property type="match status" value="1"/>
</dbReference>
<reference evidence="2 3" key="1">
    <citation type="submission" date="2022-09" db="EMBL/GenBank/DDBJ databases">
        <authorList>
            <person name="Palmer J.M."/>
        </authorList>
    </citation>
    <scope>NUCLEOTIDE SEQUENCE [LARGE SCALE GENOMIC DNA]</scope>
    <source>
        <strain evidence="2 3">DSM 7382</strain>
    </source>
</reference>
<dbReference type="PROSITE" id="PS50097">
    <property type="entry name" value="BTB"/>
    <property type="match status" value="1"/>
</dbReference>
<dbReference type="Gene3D" id="3.30.710.10">
    <property type="entry name" value="Potassium Channel Kv1.1, Chain A"/>
    <property type="match status" value="1"/>
</dbReference>
<evidence type="ECO:0000313" key="3">
    <source>
        <dbReference type="Proteomes" id="UP001385951"/>
    </source>
</evidence>
<dbReference type="EMBL" id="JASBNA010000004">
    <property type="protein sequence ID" value="KAK7692535.1"/>
    <property type="molecule type" value="Genomic_DNA"/>
</dbReference>
<comment type="caution">
    <text evidence="2">The sequence shown here is derived from an EMBL/GenBank/DDBJ whole genome shotgun (WGS) entry which is preliminary data.</text>
</comment>
<dbReference type="InterPro" id="IPR011333">
    <property type="entry name" value="SKP1/BTB/POZ_sf"/>
</dbReference>
<protein>
    <recommendedName>
        <fullName evidence="1">BTB domain-containing protein</fullName>
    </recommendedName>
</protein>
<dbReference type="AlphaFoldDB" id="A0AAW0GGZ3"/>
<proteinExistence type="predicted"/>
<dbReference type="SUPFAM" id="SSF54695">
    <property type="entry name" value="POZ domain"/>
    <property type="match status" value="1"/>
</dbReference>